<organism evidence="2 3">
    <name type="scientific">Rhizopus oryzae</name>
    <name type="common">Mucormycosis agent</name>
    <name type="synonym">Rhizopus arrhizus var. delemar</name>
    <dbReference type="NCBI Taxonomy" id="64495"/>
    <lineage>
        <taxon>Eukaryota</taxon>
        <taxon>Fungi</taxon>
        <taxon>Fungi incertae sedis</taxon>
        <taxon>Mucoromycota</taxon>
        <taxon>Mucoromycotina</taxon>
        <taxon>Mucoromycetes</taxon>
        <taxon>Mucorales</taxon>
        <taxon>Mucorineae</taxon>
        <taxon>Rhizopodaceae</taxon>
        <taxon>Rhizopus</taxon>
    </lineage>
</organism>
<protein>
    <submittedName>
        <fullName evidence="2">Uncharacterized protein</fullName>
    </submittedName>
</protein>
<reference evidence="2" key="1">
    <citation type="journal article" date="2020" name="Microb. Genom.">
        <title>Genetic diversity of clinical and environmental Mucorales isolates obtained from an investigation of mucormycosis cases among solid organ transplant recipients.</title>
        <authorList>
            <person name="Nguyen M.H."/>
            <person name="Kaul D."/>
            <person name="Muto C."/>
            <person name="Cheng S.J."/>
            <person name="Richter R.A."/>
            <person name="Bruno V.M."/>
            <person name="Liu G."/>
            <person name="Beyhan S."/>
            <person name="Sundermann A.J."/>
            <person name="Mounaud S."/>
            <person name="Pasculle A.W."/>
            <person name="Nierman W.C."/>
            <person name="Driscoll E."/>
            <person name="Cumbie R."/>
            <person name="Clancy C.J."/>
            <person name="Dupont C.L."/>
        </authorList>
    </citation>
    <scope>NUCLEOTIDE SEQUENCE</scope>
    <source>
        <strain evidence="2">GL11</strain>
    </source>
</reference>
<dbReference type="EMBL" id="JAANQT010003324">
    <property type="protein sequence ID" value="KAG1301161.1"/>
    <property type="molecule type" value="Genomic_DNA"/>
</dbReference>
<evidence type="ECO:0000256" key="1">
    <source>
        <dbReference type="SAM" id="MobiDB-lite"/>
    </source>
</evidence>
<proteinExistence type="predicted"/>
<accession>A0A9P6WXX6</accession>
<evidence type="ECO:0000313" key="3">
    <source>
        <dbReference type="Proteomes" id="UP000716291"/>
    </source>
</evidence>
<dbReference type="Proteomes" id="UP000716291">
    <property type="component" value="Unassembled WGS sequence"/>
</dbReference>
<comment type="caution">
    <text evidence="2">The sequence shown here is derived from an EMBL/GenBank/DDBJ whole genome shotgun (WGS) entry which is preliminary data.</text>
</comment>
<name>A0A9P6WXX6_RHIOR</name>
<feature type="region of interest" description="Disordered" evidence="1">
    <location>
        <begin position="101"/>
        <end position="135"/>
    </location>
</feature>
<evidence type="ECO:0000313" key="2">
    <source>
        <dbReference type="EMBL" id="KAG1301161.1"/>
    </source>
</evidence>
<keyword evidence="3" id="KW-1185">Reference proteome</keyword>
<gene>
    <name evidence="2" type="ORF">G6F64_012051</name>
</gene>
<dbReference type="AlphaFoldDB" id="A0A9P6WXX6"/>
<sequence length="259" mass="29821">MLQGVFVSFKKHSLRRSDYVKAYICNFESAEAAKKNLQKMKIAFTNVRGKKKRGPGVDIDLKLLYTEARATTAITVAGWNTLAASVEQLGNAYISNQYISNRRSDDNNDKNTSSSEEEADSTADDNHYDEQDDNNLSSQFHKYKNAATFISEKQGFYVDSNLHEILSLSDVLFLKENEYSDEQINHFGATNLDRLHNAVIEKYFDLNAKFDTNLYNQISEELRNFRSQNNPRVMKERINDLAKNADNNDYRLIDILINW</sequence>